<proteinExistence type="predicted"/>
<dbReference type="InterPro" id="IPR039448">
    <property type="entry name" value="Beta_helix"/>
</dbReference>
<dbReference type="Proteomes" id="UP000650467">
    <property type="component" value="Unassembled WGS sequence"/>
</dbReference>
<keyword evidence="3" id="KW-1185">Reference proteome</keyword>
<evidence type="ECO:0000259" key="1">
    <source>
        <dbReference type="Pfam" id="PF13229"/>
    </source>
</evidence>
<dbReference type="SMART" id="SM00710">
    <property type="entry name" value="PbH1"/>
    <property type="match status" value="12"/>
</dbReference>
<dbReference type="EMBL" id="JAEHOC010000001">
    <property type="protein sequence ID" value="KAG2445606.1"/>
    <property type="molecule type" value="Genomic_DNA"/>
</dbReference>
<name>A0A835WE53_CHLIN</name>
<dbReference type="PANTHER" id="PTHR34199:SF2">
    <property type="entry name" value="NUMOD3 MOTIF FAMILY PROTEIN, EXPRESSED"/>
    <property type="match status" value="1"/>
</dbReference>
<dbReference type="SUPFAM" id="SSF51126">
    <property type="entry name" value="Pectin lyase-like"/>
    <property type="match status" value="2"/>
</dbReference>
<dbReference type="InterPro" id="IPR011050">
    <property type="entry name" value="Pectin_lyase_fold/virulence"/>
</dbReference>
<dbReference type="Pfam" id="PF13229">
    <property type="entry name" value="Beta_helix"/>
    <property type="match status" value="2"/>
</dbReference>
<accession>A0A835WE53</accession>
<sequence>MDNTTAPFSTTFLTSISTQNGLAAWNYMNGATYYQGSTDTHFLGDTSASPYGSSANPDKFRTLLRFEGLHKYIPDGAVITAAELSLTFINWRDAVQVQACFMNTSWDYSQGSAPRFQSTGWAFAGYNTTAGGPRPWSQPGAWADCDTRANISFVVPGNGAYGYVSQTLALDPRLVAGWLAGGGSRNFGLLFRGLNDSLGLVGSAYTGPYAMTRRPALSLTYGTAAGVQPPNVTYPVKLGAISRIWYVATYGSDETGSGHTDLPFRYPAKAVFEAWPGDRIFLKTGAYPGALNIERAGITLQSAPGHWAVLSLPMDDPQNAVNVITVRPNADYLVIQNLEVTGGFYYGIMFFTTWENYGTVAERSARGRAATHALIQNVRIHDTGSSGVKLVMKATNVTFKSCEIHNTGARLRVAGHGIEAVQAHDVTVRDCYLHDIPGAGVHLAGGSARALLERNYVERTGFGFNLGFDTDSEYFDVANTALYESINATARNNILVGISMAGINVWAGYGAVIAHNTLWHTQATAQASILLAATPHDNGVTTPCANTVVWGNLLVREPAARAGPVFQIRAGGLDAGVGGNGSLVMAYNVYYDQAGLGGPVFQWGKGAMLEDERPNSTFVGNASGWAAHCSAGLRQAFCDVNSTEADPRLGADFSPLFPCSPAVRRAGRSLPGRGSTQVVIDDFYGRKRPSTGSVDAGAVQSANVSGTPLKAVGTLPPVPVAFAARAPYKGTAQKPVYDKQWPYDFWRTRACKDLVVDAVTGTDDQTFVYDSSYTQPFKTIQAALININQCDRIVLRAQTHAGGFGIYRPNVTISTYPADLAAGKRALVVCNTTGDRPCIRTGDGFYGGAAAINLNNFDVSMSGGATGSCIHLNEGAGSGTSAYWAWYLTTAGKTAVGPRLSYIQNMALTGCGLHGIKLSTFIYGVVMQNLVISSPAQAGIEVRGGGDLTIRQCNITSAGETAIRLGGGARNCLVERNYIKDFGGRGILLGSDKTEVAYMNVDWARSGAGSWHDNINSIVRNNILHGGAGAGIAFYSARDAVVVHNTLIGVAASMQAGVLLNLSPKLLSPLLEVAAPNLNITFKNNIVVLGGPALATLVVEARIMQASLLTRALNASLPQLQSPNTTATNATGCPAVGTGTNTSTAAGRRHRHLLRAAAGEADVLDHEHLVLARHRPSHRRQLGGMPFAEAYINAPGEQGRNADGSCPLFPRDHAWHQDVRALPLHPNGDAIRAHIGGGGLHPDFGGGYGSGGKRVLYGIPYLVVDSSRGTPLVKVDIGPYGYPSESDRGPNSTFPFPPDTPVEGAYANCPDATCGGDRHILVVDNATCLLYEAWRSFPPSLNKTTNRWTVDILARFNLSRNALGRPLGWSSADAAGLAILPGLVRYEEIVRGYIDHAIRFTGPNSRAAYVPPATHFAPAGYTGPDAPPMGLRVRLNASYDCSPLKRAARIVCTALKTYGGIFADNGSPWYFSGEATAQWDAVLSEVQDIKSIPSAAMEVLDTGCYCIDADCTLSECGGVPNADPSALAVYTPFANTSALSFANNFYYRPASSAYGSSAGGGGGDGAGPLTSASGRFVDRRAPPLGLGYDGGLAGWQAYLSGDAGSVEGDPKVNVSRGYRPASGSPAIRSVPLLATAADDYHGKPRGAMGNLTDAGAALS</sequence>
<evidence type="ECO:0000313" key="3">
    <source>
        <dbReference type="Proteomes" id="UP000650467"/>
    </source>
</evidence>
<organism evidence="2 3">
    <name type="scientific">Chlamydomonas incerta</name>
    <dbReference type="NCBI Taxonomy" id="51695"/>
    <lineage>
        <taxon>Eukaryota</taxon>
        <taxon>Viridiplantae</taxon>
        <taxon>Chlorophyta</taxon>
        <taxon>core chlorophytes</taxon>
        <taxon>Chlorophyceae</taxon>
        <taxon>CS clade</taxon>
        <taxon>Chlamydomonadales</taxon>
        <taxon>Chlamydomonadaceae</taxon>
        <taxon>Chlamydomonas</taxon>
    </lineage>
</organism>
<dbReference type="OrthoDB" id="15421at2759"/>
<gene>
    <name evidence="2" type="ORF">HXX76_000217</name>
</gene>
<feature type="domain" description="Right handed beta helix" evidence="1">
    <location>
        <begin position="371"/>
        <end position="517"/>
    </location>
</feature>
<dbReference type="Gene3D" id="2.160.20.10">
    <property type="entry name" value="Single-stranded right-handed beta-helix, Pectin lyase-like"/>
    <property type="match status" value="2"/>
</dbReference>
<dbReference type="PANTHER" id="PTHR34199">
    <property type="entry name" value="NUMOD3 MOTIF FAMILY PROTEIN, EXPRESSED"/>
    <property type="match status" value="1"/>
</dbReference>
<dbReference type="InterPro" id="IPR012334">
    <property type="entry name" value="Pectin_lyas_fold"/>
</dbReference>
<evidence type="ECO:0000313" key="2">
    <source>
        <dbReference type="EMBL" id="KAG2445606.1"/>
    </source>
</evidence>
<feature type="domain" description="Right handed beta helix" evidence="1">
    <location>
        <begin position="925"/>
        <end position="1051"/>
    </location>
</feature>
<protein>
    <recommendedName>
        <fullName evidence="1">Right handed beta helix domain-containing protein</fullName>
    </recommendedName>
</protein>
<dbReference type="InterPro" id="IPR006626">
    <property type="entry name" value="PbH1"/>
</dbReference>
<reference evidence="2" key="1">
    <citation type="journal article" date="2020" name="bioRxiv">
        <title>Comparative genomics of Chlamydomonas.</title>
        <authorList>
            <person name="Craig R.J."/>
            <person name="Hasan A.R."/>
            <person name="Ness R.W."/>
            <person name="Keightley P.D."/>
        </authorList>
    </citation>
    <scope>NUCLEOTIDE SEQUENCE</scope>
    <source>
        <strain evidence="2">SAG 7.73</strain>
    </source>
</reference>
<comment type="caution">
    <text evidence="2">The sequence shown here is derived from an EMBL/GenBank/DDBJ whole genome shotgun (WGS) entry which is preliminary data.</text>
</comment>